<reference evidence="4" key="2">
    <citation type="journal article" date="2008" name="Nucleic Acids Res.">
        <title>The rice annotation project database (RAP-DB): 2008 update.</title>
        <authorList>
            <consortium name="The rice annotation project (RAP)"/>
        </authorList>
    </citation>
    <scope>GENOME REANNOTATION</scope>
    <source>
        <strain evidence="4">cv. Nipponbare</strain>
    </source>
</reference>
<dbReference type="Proteomes" id="UP000000763">
    <property type="component" value="Chromosome 7"/>
</dbReference>
<organism evidence="3 4">
    <name type="scientific">Oryza sativa subsp. japonica</name>
    <name type="common">Rice</name>
    <dbReference type="NCBI Taxonomy" id="39947"/>
    <lineage>
        <taxon>Eukaryota</taxon>
        <taxon>Viridiplantae</taxon>
        <taxon>Streptophyta</taxon>
        <taxon>Embryophyta</taxon>
        <taxon>Tracheophyta</taxon>
        <taxon>Spermatophyta</taxon>
        <taxon>Magnoliopsida</taxon>
        <taxon>Liliopsida</taxon>
        <taxon>Poales</taxon>
        <taxon>Poaceae</taxon>
        <taxon>BOP clade</taxon>
        <taxon>Oryzoideae</taxon>
        <taxon>Oryzeae</taxon>
        <taxon>Oryzinae</taxon>
        <taxon>Oryza</taxon>
        <taxon>Oryza sativa</taxon>
    </lineage>
</organism>
<feature type="compositionally biased region" description="Low complexity" evidence="1">
    <location>
        <begin position="17"/>
        <end position="26"/>
    </location>
</feature>
<feature type="region of interest" description="Disordered" evidence="1">
    <location>
        <begin position="1"/>
        <end position="82"/>
    </location>
</feature>
<protein>
    <submittedName>
        <fullName evidence="3">Pr1-like protein</fullName>
    </submittedName>
</protein>
<name>Q69IT4_ORYSJ</name>
<feature type="compositionally biased region" description="Gly residues" evidence="1">
    <location>
        <begin position="27"/>
        <end position="43"/>
    </location>
</feature>
<reference evidence="4" key="1">
    <citation type="journal article" date="2005" name="Nature">
        <title>The map-based sequence of the rice genome.</title>
        <authorList>
            <consortium name="International rice genome sequencing project (IRGSP)"/>
            <person name="Matsumoto T."/>
            <person name="Wu J."/>
            <person name="Kanamori H."/>
            <person name="Katayose Y."/>
            <person name="Fujisawa M."/>
            <person name="Namiki N."/>
            <person name="Mizuno H."/>
            <person name="Yamamoto K."/>
            <person name="Antonio B.A."/>
            <person name="Baba T."/>
            <person name="Sakata K."/>
            <person name="Nagamura Y."/>
            <person name="Aoki H."/>
            <person name="Arikawa K."/>
            <person name="Arita K."/>
            <person name="Bito T."/>
            <person name="Chiden Y."/>
            <person name="Fujitsuka N."/>
            <person name="Fukunaka R."/>
            <person name="Hamada M."/>
            <person name="Harada C."/>
            <person name="Hayashi A."/>
            <person name="Hijishita S."/>
            <person name="Honda M."/>
            <person name="Hosokawa S."/>
            <person name="Ichikawa Y."/>
            <person name="Idonuma A."/>
            <person name="Iijima M."/>
            <person name="Ikeda M."/>
            <person name="Ikeno M."/>
            <person name="Ito K."/>
            <person name="Ito S."/>
            <person name="Ito T."/>
            <person name="Ito Y."/>
            <person name="Ito Y."/>
            <person name="Iwabuchi A."/>
            <person name="Kamiya K."/>
            <person name="Karasawa W."/>
            <person name="Kurita K."/>
            <person name="Katagiri S."/>
            <person name="Kikuta A."/>
            <person name="Kobayashi H."/>
            <person name="Kobayashi N."/>
            <person name="Machita K."/>
            <person name="Maehara T."/>
            <person name="Masukawa M."/>
            <person name="Mizubayashi T."/>
            <person name="Mukai Y."/>
            <person name="Nagasaki H."/>
            <person name="Nagata Y."/>
            <person name="Naito S."/>
            <person name="Nakashima M."/>
            <person name="Nakama Y."/>
            <person name="Nakamichi Y."/>
            <person name="Nakamura M."/>
            <person name="Meguro A."/>
            <person name="Negishi M."/>
            <person name="Ohta I."/>
            <person name="Ohta T."/>
            <person name="Okamoto M."/>
            <person name="Ono N."/>
            <person name="Saji S."/>
            <person name="Sakaguchi M."/>
            <person name="Sakai K."/>
            <person name="Shibata M."/>
            <person name="Shimokawa T."/>
            <person name="Song J."/>
            <person name="Takazaki Y."/>
            <person name="Terasawa K."/>
            <person name="Tsugane M."/>
            <person name="Tsuji K."/>
            <person name="Ueda S."/>
            <person name="Waki K."/>
            <person name="Yamagata H."/>
            <person name="Yamamoto M."/>
            <person name="Yamamoto S."/>
            <person name="Yamane H."/>
            <person name="Yoshiki S."/>
            <person name="Yoshihara R."/>
            <person name="Yukawa K."/>
            <person name="Zhong H."/>
            <person name="Yano M."/>
            <person name="Yuan Q."/>
            <person name="Ouyang S."/>
            <person name="Liu J."/>
            <person name="Jones K.M."/>
            <person name="Gansberger K."/>
            <person name="Moffat K."/>
            <person name="Hill J."/>
            <person name="Bera J."/>
            <person name="Fadrosh D."/>
            <person name="Jin S."/>
            <person name="Johri S."/>
            <person name="Kim M."/>
            <person name="Overton L."/>
            <person name="Reardon M."/>
            <person name="Tsitrin T."/>
            <person name="Vuong H."/>
            <person name="Weaver B."/>
            <person name="Ciecko A."/>
            <person name="Tallon L."/>
            <person name="Jackson J."/>
            <person name="Pai G."/>
            <person name="Aken S.V."/>
            <person name="Utterback T."/>
            <person name="Reidmuller S."/>
            <person name="Feldblyum T."/>
            <person name="Hsiao J."/>
            <person name="Zismann V."/>
            <person name="Iobst S."/>
            <person name="de Vazeille A.R."/>
            <person name="Buell C.R."/>
            <person name="Ying K."/>
            <person name="Li Y."/>
            <person name="Lu T."/>
            <person name="Huang Y."/>
            <person name="Zhao Q."/>
            <person name="Feng Q."/>
            <person name="Zhang L."/>
            <person name="Zhu J."/>
            <person name="Weng Q."/>
            <person name="Mu J."/>
            <person name="Lu Y."/>
            <person name="Fan D."/>
            <person name="Liu Y."/>
            <person name="Guan J."/>
            <person name="Zhang Y."/>
            <person name="Yu S."/>
            <person name="Liu X."/>
            <person name="Zhang Y."/>
            <person name="Hong G."/>
            <person name="Han B."/>
            <person name="Choisne N."/>
            <person name="Demange N."/>
            <person name="Orjeda G."/>
            <person name="Samain S."/>
            <person name="Cattolico L."/>
            <person name="Pelletier E."/>
            <person name="Couloux A."/>
            <person name="Segurens B."/>
            <person name="Wincker P."/>
            <person name="D'Hont A."/>
            <person name="Scarpelli C."/>
            <person name="Weissenbach J."/>
            <person name="Salanoubat M."/>
            <person name="Quetier F."/>
            <person name="Yu Y."/>
            <person name="Kim H.R."/>
            <person name="Rambo T."/>
            <person name="Currie J."/>
            <person name="Collura K."/>
            <person name="Luo M."/>
            <person name="Yang T."/>
            <person name="Ammiraju J.S.S."/>
            <person name="Engler F."/>
            <person name="Soderlund C."/>
            <person name="Wing R.A."/>
            <person name="Palmer L.E."/>
            <person name="de la Bastide M."/>
            <person name="Spiegel L."/>
            <person name="Nascimento L."/>
            <person name="Zutavern T."/>
            <person name="O'Shaughnessy A."/>
            <person name="Dike S."/>
            <person name="Dedhia N."/>
            <person name="Preston R."/>
            <person name="Balija V."/>
            <person name="McCombie W.R."/>
            <person name="Chow T."/>
            <person name="Chen H."/>
            <person name="Chung M."/>
            <person name="Chen C."/>
            <person name="Shaw J."/>
            <person name="Wu H."/>
            <person name="Hsiao K."/>
            <person name="Chao Y."/>
            <person name="Chu M."/>
            <person name="Cheng C."/>
            <person name="Hour A."/>
            <person name="Lee P."/>
            <person name="Lin S."/>
            <person name="Lin Y."/>
            <person name="Liou J."/>
            <person name="Liu S."/>
            <person name="Hsing Y."/>
            <person name="Raghuvanshi S."/>
            <person name="Mohanty A."/>
            <person name="Bharti A.K."/>
            <person name="Gaur A."/>
            <person name="Gupta V."/>
            <person name="Kumar D."/>
            <person name="Ravi V."/>
            <person name="Vij S."/>
            <person name="Kapur A."/>
            <person name="Khurana P."/>
            <person name="Khurana P."/>
            <person name="Khurana J.P."/>
            <person name="Tyagi A.K."/>
            <person name="Gaikwad K."/>
            <person name="Singh A."/>
            <person name="Dalal V."/>
            <person name="Srivastava S."/>
            <person name="Dixit A."/>
            <person name="Pal A.K."/>
            <person name="Ghazi I.A."/>
            <person name="Yadav M."/>
            <person name="Pandit A."/>
            <person name="Bhargava A."/>
            <person name="Sureshbabu K."/>
            <person name="Batra K."/>
            <person name="Sharma T.R."/>
            <person name="Mohapatra T."/>
            <person name="Singh N.K."/>
            <person name="Messing J."/>
            <person name="Nelson A.B."/>
            <person name="Fuks G."/>
            <person name="Kavchok S."/>
            <person name="Keizer G."/>
            <person name="Linton E."/>
            <person name="Llaca V."/>
            <person name="Song R."/>
            <person name="Tanyolac B."/>
            <person name="Young S."/>
            <person name="Ho-Il K."/>
            <person name="Hahn J.H."/>
            <person name="Sangsakoo G."/>
            <person name="Vanavichit A."/>
            <person name="de Mattos Luiz.A.T."/>
            <person name="Zimmer P.D."/>
            <person name="Malone G."/>
            <person name="Dellagostin O."/>
            <person name="de Oliveira A.C."/>
            <person name="Bevan M."/>
            <person name="Bancroft I."/>
            <person name="Minx P."/>
            <person name="Cordum H."/>
            <person name="Wilson R."/>
            <person name="Cheng Z."/>
            <person name="Jin W."/>
            <person name="Jiang J."/>
            <person name="Leong S.A."/>
            <person name="Iwama H."/>
            <person name="Gojobori T."/>
            <person name="Itoh T."/>
            <person name="Niimura Y."/>
            <person name="Fujii Y."/>
            <person name="Habara T."/>
            <person name="Sakai H."/>
            <person name="Sato Y."/>
            <person name="Wilson G."/>
            <person name="Kumar K."/>
            <person name="McCouch S."/>
            <person name="Juretic N."/>
            <person name="Hoen D."/>
            <person name="Wright S."/>
            <person name="Bruskiewich R."/>
            <person name="Bureau T."/>
            <person name="Miyao A."/>
            <person name="Hirochika H."/>
            <person name="Nishikawa T."/>
            <person name="Kadowaki K."/>
            <person name="Sugiura M."/>
            <person name="Burr B."/>
            <person name="Sasaki T."/>
        </authorList>
    </citation>
    <scope>NUCLEOTIDE SEQUENCE [LARGE SCALE GENOMIC DNA]</scope>
    <source>
        <strain evidence="4">cv. Nipponbare</strain>
    </source>
</reference>
<gene>
    <name evidence="3" type="primary">B1042B08.25</name>
</gene>
<evidence type="ECO:0000313" key="3">
    <source>
        <dbReference type="EMBL" id="BAD32106.1"/>
    </source>
</evidence>
<proteinExistence type="predicted"/>
<feature type="domain" description="DUF834" evidence="2">
    <location>
        <begin position="29"/>
        <end position="66"/>
    </location>
</feature>
<dbReference type="AlphaFoldDB" id="Q69IT4"/>
<accession>Q69IT4</accession>
<evidence type="ECO:0000259" key="2">
    <source>
        <dbReference type="Pfam" id="PF05754"/>
    </source>
</evidence>
<dbReference type="EMBL" id="AP006626">
    <property type="protein sequence ID" value="BAD32106.1"/>
    <property type="molecule type" value="Genomic_DNA"/>
</dbReference>
<sequence length="82" mass="8229">MGGKGETRRRSTAHPRATAATEEVVGAEGGGGAARVNGDGGAPVVGDRNGEADEVGEDAAKPKEAAPRAQFLNDTKKSSVII</sequence>
<evidence type="ECO:0000256" key="1">
    <source>
        <dbReference type="SAM" id="MobiDB-lite"/>
    </source>
</evidence>
<evidence type="ECO:0000313" key="4">
    <source>
        <dbReference type="Proteomes" id="UP000000763"/>
    </source>
</evidence>
<dbReference type="Pfam" id="PF05754">
    <property type="entry name" value="DUF834"/>
    <property type="match status" value="1"/>
</dbReference>
<dbReference type="InterPro" id="IPR008552">
    <property type="entry name" value="DUF834"/>
</dbReference>